<dbReference type="Pfam" id="PF00067">
    <property type="entry name" value="p450"/>
    <property type="match status" value="1"/>
</dbReference>
<dbReference type="InterPro" id="IPR036396">
    <property type="entry name" value="Cyt_P450_sf"/>
</dbReference>
<comment type="caution">
    <text evidence="8">The sequence shown here is derived from an EMBL/GenBank/DDBJ whole genome shotgun (WGS) entry which is preliminary data.</text>
</comment>
<dbReference type="InterPro" id="IPR002401">
    <property type="entry name" value="Cyt_P450_E_grp-I"/>
</dbReference>
<keyword evidence="9" id="KW-1185">Reference proteome</keyword>
<keyword evidence="2 7" id="KW-0349">Heme</keyword>
<evidence type="ECO:0000256" key="6">
    <source>
        <dbReference type="ARBA" id="ARBA00023033"/>
    </source>
</evidence>
<dbReference type="PANTHER" id="PTHR47953">
    <property type="entry name" value="OS08G0105600 PROTEIN"/>
    <property type="match status" value="1"/>
</dbReference>
<evidence type="ECO:0000313" key="8">
    <source>
        <dbReference type="EMBL" id="KAJ9189498.1"/>
    </source>
</evidence>
<dbReference type="CDD" id="cd11072">
    <property type="entry name" value="CYP71-like"/>
    <property type="match status" value="1"/>
</dbReference>
<evidence type="ECO:0008006" key="10">
    <source>
        <dbReference type="Google" id="ProtNLM"/>
    </source>
</evidence>
<name>A0ABQ9NB33_HEVBR</name>
<dbReference type="SUPFAM" id="SSF48264">
    <property type="entry name" value="Cytochrome P450"/>
    <property type="match status" value="1"/>
</dbReference>
<keyword evidence="6 7" id="KW-0503">Monooxygenase</keyword>
<comment type="similarity">
    <text evidence="1 7">Belongs to the cytochrome P450 family.</text>
</comment>
<dbReference type="PANTHER" id="PTHR47953:SF16">
    <property type="entry name" value="CYTOCHROME P450 71D8"/>
    <property type="match status" value="1"/>
</dbReference>
<organism evidence="8 9">
    <name type="scientific">Hevea brasiliensis</name>
    <name type="common">Para rubber tree</name>
    <name type="synonym">Siphonia brasiliensis</name>
    <dbReference type="NCBI Taxonomy" id="3981"/>
    <lineage>
        <taxon>Eukaryota</taxon>
        <taxon>Viridiplantae</taxon>
        <taxon>Streptophyta</taxon>
        <taxon>Embryophyta</taxon>
        <taxon>Tracheophyta</taxon>
        <taxon>Spermatophyta</taxon>
        <taxon>Magnoliopsida</taxon>
        <taxon>eudicotyledons</taxon>
        <taxon>Gunneridae</taxon>
        <taxon>Pentapetalae</taxon>
        <taxon>rosids</taxon>
        <taxon>fabids</taxon>
        <taxon>Malpighiales</taxon>
        <taxon>Euphorbiaceae</taxon>
        <taxon>Crotonoideae</taxon>
        <taxon>Micrandreae</taxon>
        <taxon>Hevea</taxon>
    </lineage>
</organism>
<dbReference type="InterPro" id="IPR017972">
    <property type="entry name" value="Cyt_P450_CS"/>
</dbReference>
<dbReference type="PRINTS" id="PR00385">
    <property type="entry name" value="P450"/>
</dbReference>
<evidence type="ECO:0000256" key="1">
    <source>
        <dbReference type="ARBA" id="ARBA00010617"/>
    </source>
</evidence>
<reference evidence="8" key="1">
    <citation type="journal article" date="2023" name="Plant Biotechnol. J.">
        <title>Chromosome-level wild Hevea brasiliensis genome provides new tools for genomic-assisted breeding and valuable loci to elevate rubber yield.</title>
        <authorList>
            <person name="Cheng H."/>
            <person name="Song X."/>
            <person name="Hu Y."/>
            <person name="Wu T."/>
            <person name="Yang Q."/>
            <person name="An Z."/>
            <person name="Feng S."/>
            <person name="Deng Z."/>
            <person name="Wu W."/>
            <person name="Zeng X."/>
            <person name="Tu M."/>
            <person name="Wang X."/>
            <person name="Huang H."/>
        </authorList>
    </citation>
    <scope>NUCLEOTIDE SEQUENCE</scope>
    <source>
        <strain evidence="8">MT/VB/25A 57/8</strain>
    </source>
</reference>
<evidence type="ECO:0000256" key="4">
    <source>
        <dbReference type="ARBA" id="ARBA00023002"/>
    </source>
</evidence>
<keyword evidence="5 7" id="KW-0408">Iron</keyword>
<keyword evidence="3 7" id="KW-0479">Metal-binding</keyword>
<evidence type="ECO:0000313" key="9">
    <source>
        <dbReference type="Proteomes" id="UP001174677"/>
    </source>
</evidence>
<dbReference type="PRINTS" id="PR00463">
    <property type="entry name" value="EP450I"/>
</dbReference>
<protein>
    <recommendedName>
        <fullName evidence="10">Cytochrome P450</fullName>
    </recommendedName>
</protein>
<dbReference type="Proteomes" id="UP001174677">
    <property type="component" value="Chromosome 1"/>
</dbReference>
<evidence type="ECO:0000256" key="3">
    <source>
        <dbReference type="ARBA" id="ARBA00022723"/>
    </source>
</evidence>
<evidence type="ECO:0000256" key="7">
    <source>
        <dbReference type="RuleBase" id="RU000461"/>
    </source>
</evidence>
<evidence type="ECO:0000256" key="2">
    <source>
        <dbReference type="ARBA" id="ARBA00022617"/>
    </source>
</evidence>
<dbReference type="InterPro" id="IPR052306">
    <property type="entry name" value="CYP450_71D"/>
</dbReference>
<evidence type="ECO:0000256" key="5">
    <source>
        <dbReference type="ARBA" id="ARBA00023004"/>
    </source>
</evidence>
<accession>A0ABQ9NB33</accession>
<dbReference type="Gene3D" id="1.10.630.10">
    <property type="entry name" value="Cytochrome P450"/>
    <property type="match status" value="1"/>
</dbReference>
<keyword evidence="4 7" id="KW-0560">Oxidoreductase</keyword>
<dbReference type="InterPro" id="IPR001128">
    <property type="entry name" value="Cyt_P450"/>
</dbReference>
<proteinExistence type="inferred from homology"/>
<dbReference type="PROSITE" id="PS00086">
    <property type="entry name" value="CYTOCHROME_P450"/>
    <property type="match status" value="1"/>
</dbReference>
<sequence length="530" mass="59585">MVALAFTPLKMGPPTFLSIPLNTAPSHFALRVYCQKTAAENTTKRLPPGPRKLPFIGNLHNLAGSLPHHVLKDLAKEYGPLMHLQLGEVPAVVVSSAEMAHEVMKTHDHVFAQRPELISSKILSYDSSDLVFAKGEYWKQIRKICLTELLGAKKVKSFAPIREDEVSNLLESIRLAGESPVNLTEKIFWMTSVIACRAAFGNKWEDQRAVISIARESLSLSGGFDLADLYPAREFLHVITNMKPRLEKMRVKLDKVLDRIVNEHKQKLLSGKGESEDAEVLVDVLLRLQGSGRLECPITIDNVKAIIWDMFVAGTDTSSTTTEWALAEMIRNPRILKKAQAEIRESLKGKETISEEDIQGLQYLKLVIKETLRIHPAVPLLLPRESKERCEIGGYEIPEKTKVIVNAWAIGRDPEYWQDPEKFIPERFSDNSIDFRGTNFNYIPFGAGRRICPGMTFGLANVELPLAKLLYHFDYKLPEGMRPEDLDMTEYFGATVGRKNNLQLIATPYVPSSSTCEASTQNMEAMEVLK</sequence>
<gene>
    <name evidence="8" type="ORF">P3X46_000783</name>
</gene>
<dbReference type="EMBL" id="JARPOI010000001">
    <property type="protein sequence ID" value="KAJ9189498.1"/>
    <property type="molecule type" value="Genomic_DNA"/>
</dbReference>